<reference evidence="1 2" key="1">
    <citation type="submission" date="2020-02" db="EMBL/GenBank/DDBJ databases">
        <authorList>
            <person name="Ma Q."/>
            <person name="Huang Y."/>
            <person name="Song X."/>
            <person name="Pei D."/>
        </authorList>
    </citation>
    <scope>NUCLEOTIDE SEQUENCE [LARGE SCALE GENOMIC DNA]</scope>
    <source>
        <strain evidence="1">Sxm20200214</strain>
        <tissue evidence="1">Leaf</tissue>
    </source>
</reference>
<evidence type="ECO:0000313" key="2">
    <source>
        <dbReference type="Proteomes" id="UP000886595"/>
    </source>
</evidence>
<name>A0A8X7SB81_BRACI</name>
<proteinExistence type="predicted"/>
<accession>A0A8X7SB81</accession>
<comment type="caution">
    <text evidence="1">The sequence shown here is derived from an EMBL/GenBank/DDBJ whole genome shotgun (WGS) entry which is preliminary data.</text>
</comment>
<dbReference type="Proteomes" id="UP000886595">
    <property type="component" value="Unassembled WGS sequence"/>
</dbReference>
<protein>
    <submittedName>
        <fullName evidence="1">Uncharacterized protein</fullName>
    </submittedName>
</protein>
<dbReference type="AlphaFoldDB" id="A0A8X7SB81"/>
<gene>
    <name evidence="1" type="ORF">Bca52824_031733</name>
</gene>
<dbReference type="EMBL" id="JAAMPC010000007">
    <property type="protein sequence ID" value="KAG2303082.1"/>
    <property type="molecule type" value="Genomic_DNA"/>
</dbReference>
<keyword evidence="2" id="KW-1185">Reference proteome</keyword>
<organism evidence="1 2">
    <name type="scientific">Brassica carinata</name>
    <name type="common">Ethiopian mustard</name>
    <name type="synonym">Abyssinian cabbage</name>
    <dbReference type="NCBI Taxonomy" id="52824"/>
    <lineage>
        <taxon>Eukaryota</taxon>
        <taxon>Viridiplantae</taxon>
        <taxon>Streptophyta</taxon>
        <taxon>Embryophyta</taxon>
        <taxon>Tracheophyta</taxon>
        <taxon>Spermatophyta</taxon>
        <taxon>Magnoliopsida</taxon>
        <taxon>eudicotyledons</taxon>
        <taxon>Gunneridae</taxon>
        <taxon>Pentapetalae</taxon>
        <taxon>rosids</taxon>
        <taxon>malvids</taxon>
        <taxon>Brassicales</taxon>
        <taxon>Brassicaceae</taxon>
        <taxon>Brassiceae</taxon>
        <taxon>Brassica</taxon>
    </lineage>
</organism>
<evidence type="ECO:0000313" key="1">
    <source>
        <dbReference type="EMBL" id="KAG2303082.1"/>
    </source>
</evidence>
<sequence>MATATGMDLGWDVMTLASSGGEERGQWLGLVVNGASRLPASILRDACGMATATGMDLGWDVMTLASSGGEERGQWLGLVVNGASRLLQHQSYEESIAI</sequence>